<dbReference type="InterPro" id="IPR006387">
    <property type="entry name" value="CPW_WPC_dom"/>
</dbReference>
<accession>A0A1D3SML6</accession>
<dbReference type="SMART" id="SM01099">
    <property type="entry name" value="CPW_WPC"/>
    <property type="match status" value="2"/>
</dbReference>
<keyword evidence="2" id="KW-0812">Transmembrane</keyword>
<organism evidence="4 5">
    <name type="scientific">Plasmodium malariae</name>
    <dbReference type="NCBI Taxonomy" id="5858"/>
    <lineage>
        <taxon>Eukaryota</taxon>
        <taxon>Sar</taxon>
        <taxon>Alveolata</taxon>
        <taxon>Apicomplexa</taxon>
        <taxon>Aconoidasida</taxon>
        <taxon>Haemosporida</taxon>
        <taxon>Plasmodiidae</taxon>
        <taxon>Plasmodium</taxon>
        <taxon>Plasmodium (Plasmodium)</taxon>
    </lineage>
</organism>
<dbReference type="AlphaFoldDB" id="A0A1D3SML6"/>
<evidence type="ECO:0000313" key="4">
    <source>
        <dbReference type="EMBL" id="SCO93085.1"/>
    </source>
</evidence>
<feature type="transmembrane region" description="Helical" evidence="2">
    <location>
        <begin position="6"/>
        <end position="24"/>
    </location>
</feature>
<sequence length="280" mass="32306">MKGISVFSLSFIFSFFLLSIYTCYKNPRFNALSTNSNKDISQDLDELYKINEELVTNEKEDEDEDDDEEEEGELGSSNFYDAAHESLEKAEEQATVDLENAEIENLLDEEIFRIVQERLKKLWYIGKCRREYSNICPLGWKLSAYDTSLCIPPETYQGQCRSMDFSNSADTDKELFAWKCEVEWPCISSPKLKVMAKCPFRWTHVGNNLCIAPEDYDGKCSPAMDFSNYDYEMRIRRASECNIMWNPLQTPEGATTQLKKLRSSTGGPIEEDGHVVHIVY</sequence>
<name>A0A1D3SML6_PLAMA</name>
<dbReference type="VEuPathDB" id="PlasmoDB:PmUG01_11033600"/>
<feature type="domain" description="CPW-WPC" evidence="3">
    <location>
        <begin position="194"/>
        <end position="249"/>
    </location>
</feature>
<feature type="domain" description="CPW-WPC" evidence="3">
    <location>
        <begin position="128"/>
        <end position="188"/>
    </location>
</feature>
<evidence type="ECO:0000256" key="2">
    <source>
        <dbReference type="SAM" id="Phobius"/>
    </source>
</evidence>
<keyword evidence="2" id="KW-0472">Membrane</keyword>
<dbReference type="OrthoDB" id="361898at2759"/>
<dbReference type="NCBIfam" id="TIGR01492">
    <property type="entry name" value="CPW_WPC"/>
    <property type="match status" value="2"/>
</dbReference>
<dbReference type="EMBL" id="LT594632">
    <property type="protein sequence ID" value="SCO93085.1"/>
    <property type="molecule type" value="Genomic_DNA"/>
</dbReference>
<proteinExistence type="predicted"/>
<evidence type="ECO:0000313" key="5">
    <source>
        <dbReference type="Proteomes" id="UP000219813"/>
    </source>
</evidence>
<evidence type="ECO:0000256" key="1">
    <source>
        <dbReference type="SAM" id="MobiDB-lite"/>
    </source>
</evidence>
<dbReference type="Proteomes" id="UP000219813">
    <property type="component" value="Chromosome 11"/>
</dbReference>
<feature type="compositionally biased region" description="Acidic residues" evidence="1">
    <location>
        <begin position="59"/>
        <end position="73"/>
    </location>
</feature>
<evidence type="ECO:0000259" key="3">
    <source>
        <dbReference type="SMART" id="SM01099"/>
    </source>
</evidence>
<keyword evidence="2" id="KW-1133">Transmembrane helix</keyword>
<protein>
    <submittedName>
        <fullName evidence="4">CPW-WPC family protein</fullName>
    </submittedName>
</protein>
<keyword evidence="5" id="KW-1185">Reference proteome</keyword>
<reference evidence="4 5" key="1">
    <citation type="submission" date="2016-06" db="EMBL/GenBank/DDBJ databases">
        <authorList>
            <consortium name="Pathogen Informatics"/>
        </authorList>
    </citation>
    <scope>NUCLEOTIDE SEQUENCE [LARGE SCALE GENOMIC DNA]</scope>
</reference>
<dbReference type="Pfam" id="PF09717">
    <property type="entry name" value="CPW_WPC"/>
    <property type="match status" value="2"/>
</dbReference>
<dbReference type="RefSeq" id="XP_028862524.1">
    <property type="nucleotide sequence ID" value="XM_029005990.1"/>
</dbReference>
<dbReference type="GeneID" id="39869797"/>
<feature type="region of interest" description="Disordered" evidence="1">
    <location>
        <begin position="55"/>
        <end position="77"/>
    </location>
</feature>
<gene>
    <name evidence="4" type="primary">PmUG01_11033600</name>
    <name evidence="4" type="ORF">PMUG01_11033600</name>
</gene>
<dbReference type="KEGG" id="pmal:PMUG01_11033600"/>
<dbReference type="OMA" id="FAWKCEV"/>